<accession>A0A2S7TXJ9</accession>
<reference evidence="1 2" key="1">
    <citation type="submission" date="2016-12" db="EMBL/GenBank/DDBJ databases">
        <title>Study of bacterial adaptation to deep sea.</title>
        <authorList>
            <person name="Song J."/>
            <person name="Yoshizawa S."/>
            <person name="Kogure K."/>
        </authorList>
    </citation>
    <scope>NUCLEOTIDE SEQUENCE [LARGE SCALE GENOMIC DNA]</scope>
    <source>
        <strain evidence="1 2">SAORIC-165</strain>
    </source>
</reference>
<dbReference type="Gene3D" id="1.10.3210.10">
    <property type="entry name" value="Hypothetical protein af1432"/>
    <property type="match status" value="1"/>
</dbReference>
<dbReference type="SUPFAM" id="SSF109604">
    <property type="entry name" value="HD-domain/PDEase-like"/>
    <property type="match status" value="1"/>
</dbReference>
<organism evidence="1 2">
    <name type="scientific">Rubritalea profundi</name>
    <dbReference type="NCBI Taxonomy" id="1658618"/>
    <lineage>
        <taxon>Bacteria</taxon>
        <taxon>Pseudomonadati</taxon>
        <taxon>Verrucomicrobiota</taxon>
        <taxon>Verrucomicrobiia</taxon>
        <taxon>Verrucomicrobiales</taxon>
        <taxon>Rubritaleaceae</taxon>
        <taxon>Rubritalea</taxon>
    </lineage>
</organism>
<name>A0A2S7TXJ9_9BACT</name>
<dbReference type="OrthoDB" id="7069048at2"/>
<protein>
    <recommendedName>
        <fullName evidence="3">HD domain-containing protein</fullName>
    </recommendedName>
</protein>
<proteinExistence type="predicted"/>
<evidence type="ECO:0008006" key="3">
    <source>
        <dbReference type="Google" id="ProtNLM"/>
    </source>
</evidence>
<evidence type="ECO:0000313" key="1">
    <source>
        <dbReference type="EMBL" id="PQJ27439.1"/>
    </source>
</evidence>
<dbReference type="RefSeq" id="WP_105041926.1">
    <property type="nucleotide sequence ID" value="NZ_MQWA01000001.1"/>
</dbReference>
<dbReference type="AlphaFoldDB" id="A0A2S7TXJ9"/>
<dbReference type="Proteomes" id="UP000239907">
    <property type="component" value="Unassembled WGS sequence"/>
</dbReference>
<dbReference type="EMBL" id="MQWA01000001">
    <property type="protein sequence ID" value="PQJ27439.1"/>
    <property type="molecule type" value="Genomic_DNA"/>
</dbReference>
<keyword evidence="2" id="KW-1185">Reference proteome</keyword>
<sequence length="166" mass="19191">MFIHDKVDDQLVQDVLSRKHQIEYSVHGLQHWQRVERNGLFLSEREGGDDLVVSLFALFHDSQRLNDFEDPEHGSRGATLATEFYDQGRLCISEAQLQTLTEACRDHTESIYSDNATIRCCWDGDRLDLTRISVIPDSEMLNTATAKEIADTMDYSILDRYRSYSR</sequence>
<gene>
    <name evidence="1" type="ORF">BSZ32_02295</name>
</gene>
<comment type="caution">
    <text evidence="1">The sequence shown here is derived from an EMBL/GenBank/DDBJ whole genome shotgun (WGS) entry which is preliminary data.</text>
</comment>
<evidence type="ECO:0000313" key="2">
    <source>
        <dbReference type="Proteomes" id="UP000239907"/>
    </source>
</evidence>